<dbReference type="Proteomes" id="UP000540423">
    <property type="component" value="Unassembled WGS sequence"/>
</dbReference>
<accession>A0A7X0LMX3</accession>
<sequence length="38" mass="3830">MIDTPAALTFRAAGDSAGYRAVGENGAKEAPGGPPRTR</sequence>
<comment type="caution">
    <text evidence="2">The sequence shown here is derived from an EMBL/GenBank/DDBJ whole genome shotgun (WGS) entry which is preliminary data.</text>
</comment>
<reference evidence="2 3" key="1">
    <citation type="submission" date="2020-08" db="EMBL/GenBank/DDBJ databases">
        <title>Genomic Encyclopedia of Type Strains, Phase IV (KMG-IV): sequencing the most valuable type-strain genomes for metagenomic binning, comparative biology and taxonomic classification.</title>
        <authorList>
            <person name="Goeker M."/>
        </authorList>
    </citation>
    <scope>NUCLEOTIDE SEQUENCE [LARGE SCALE GENOMIC DNA]</scope>
    <source>
        <strain evidence="2 3">DSM 40141</strain>
    </source>
</reference>
<dbReference type="EMBL" id="JACHEM010000001">
    <property type="protein sequence ID" value="MBB6433859.1"/>
    <property type="molecule type" value="Genomic_DNA"/>
</dbReference>
<feature type="region of interest" description="Disordered" evidence="1">
    <location>
        <begin position="19"/>
        <end position="38"/>
    </location>
</feature>
<gene>
    <name evidence="2" type="ORF">HNQ79_000297</name>
</gene>
<keyword evidence="3" id="KW-1185">Reference proteome</keyword>
<name>A0A7X0LMX3_9ACTN</name>
<protein>
    <submittedName>
        <fullName evidence="2">Uncharacterized protein</fullName>
    </submittedName>
</protein>
<organism evidence="2 3">
    <name type="scientific">Streptomyces candidus</name>
    <dbReference type="NCBI Taxonomy" id="67283"/>
    <lineage>
        <taxon>Bacteria</taxon>
        <taxon>Bacillati</taxon>
        <taxon>Actinomycetota</taxon>
        <taxon>Actinomycetes</taxon>
        <taxon>Kitasatosporales</taxon>
        <taxon>Streptomycetaceae</taxon>
        <taxon>Streptomyces</taxon>
    </lineage>
</organism>
<proteinExistence type="predicted"/>
<dbReference type="AlphaFoldDB" id="A0A7X0LMX3"/>
<evidence type="ECO:0000313" key="2">
    <source>
        <dbReference type="EMBL" id="MBB6433859.1"/>
    </source>
</evidence>
<evidence type="ECO:0000256" key="1">
    <source>
        <dbReference type="SAM" id="MobiDB-lite"/>
    </source>
</evidence>
<evidence type="ECO:0000313" key="3">
    <source>
        <dbReference type="Proteomes" id="UP000540423"/>
    </source>
</evidence>